<dbReference type="PANTHER" id="PTHR43884:SF12">
    <property type="entry name" value="ISOVALERYL-COA DEHYDROGENASE, MITOCHONDRIAL-RELATED"/>
    <property type="match status" value="1"/>
</dbReference>
<dbReference type="InterPro" id="IPR006091">
    <property type="entry name" value="Acyl-CoA_Oxase/DH_mid-dom"/>
</dbReference>
<evidence type="ECO:0000259" key="7">
    <source>
        <dbReference type="Pfam" id="PF00441"/>
    </source>
</evidence>
<dbReference type="RefSeq" id="WP_203196049.1">
    <property type="nucleotide sequence ID" value="NZ_CP063362.1"/>
</dbReference>
<dbReference type="EMBL" id="CP063362">
    <property type="protein sequence ID" value="QRG09132.1"/>
    <property type="molecule type" value="Genomic_DNA"/>
</dbReference>
<name>A0A974PSS3_9HYPH</name>
<reference evidence="10 11" key="1">
    <citation type="submission" date="2020-10" db="EMBL/GenBank/DDBJ databases">
        <title>Degradation of 1,4-Dioxane by Xanthobacter sp. YN2, via a Novel Group-2 Soluble Di-Iron Monooxygenase.</title>
        <authorList>
            <person name="Ma F."/>
            <person name="Wang Y."/>
            <person name="Yang J."/>
            <person name="Guo H."/>
            <person name="Su D."/>
            <person name="Yu L."/>
        </authorList>
    </citation>
    <scope>NUCLEOTIDE SEQUENCE [LARGE SCALE GENOMIC DNA]</scope>
    <source>
        <strain evidence="10 11">YN2</strain>
    </source>
</reference>
<comment type="similarity">
    <text evidence="2 6">Belongs to the acyl-CoA dehydrogenase family.</text>
</comment>
<gene>
    <name evidence="10" type="ORF">EZH22_13170</name>
</gene>
<keyword evidence="5 6" id="KW-0560">Oxidoreductase</keyword>
<keyword evidence="11" id="KW-1185">Reference proteome</keyword>
<evidence type="ECO:0000256" key="5">
    <source>
        <dbReference type="ARBA" id="ARBA00023002"/>
    </source>
</evidence>
<dbReference type="FunFam" id="1.20.140.10:FF:000001">
    <property type="entry name" value="Acyl-CoA dehydrogenase"/>
    <property type="match status" value="1"/>
</dbReference>
<dbReference type="SUPFAM" id="SSF56645">
    <property type="entry name" value="Acyl-CoA dehydrogenase NM domain-like"/>
    <property type="match status" value="1"/>
</dbReference>
<evidence type="ECO:0000256" key="6">
    <source>
        <dbReference type="RuleBase" id="RU362125"/>
    </source>
</evidence>
<dbReference type="Gene3D" id="2.40.110.10">
    <property type="entry name" value="Butyryl-CoA Dehydrogenase, subunit A, domain 2"/>
    <property type="match status" value="1"/>
</dbReference>
<evidence type="ECO:0000256" key="1">
    <source>
        <dbReference type="ARBA" id="ARBA00001974"/>
    </source>
</evidence>
<dbReference type="KEGG" id="xdi:EZH22_13170"/>
<accession>A0A974PSS3</accession>
<evidence type="ECO:0000313" key="10">
    <source>
        <dbReference type="EMBL" id="QRG09132.1"/>
    </source>
</evidence>
<dbReference type="Pfam" id="PF02771">
    <property type="entry name" value="Acyl-CoA_dh_N"/>
    <property type="match status" value="1"/>
</dbReference>
<feature type="domain" description="Acyl-CoA dehydrogenase/oxidase N-terminal" evidence="9">
    <location>
        <begin position="6"/>
        <end position="120"/>
    </location>
</feature>
<dbReference type="InterPro" id="IPR037069">
    <property type="entry name" value="AcylCoA_DH/ox_N_sf"/>
</dbReference>
<keyword evidence="3 6" id="KW-0285">Flavoprotein</keyword>
<proteinExistence type="inferred from homology"/>
<evidence type="ECO:0000313" key="11">
    <source>
        <dbReference type="Proteomes" id="UP000596427"/>
    </source>
</evidence>
<sequence length="381" mass="41854">MNFDPTEEQALAVESFRRFVERDIQPLTQPLCDAPYPKEIAHALLKKVMEFGVGNGWVPAEEGGCGLDFLSSGLLFETLARVAPDLAGIAWVTEGAALKIQETASPELKARYLPGLVAGDLIGCSAISEPGVGSNVRELRTKAVREGRHFRLNGEKMWTSNATIADIVTVLARTGEDDFTMFLLDRREHDFKTYEISKLGLNGWPLCQVVLEDVMVSEENVLGTVGRGLKEVMKGFERSRCFVSVLALGIGQAAFDAARTYALERHQFGKPIAGHQLVQSLLAQMATDLDASRLLVHRALWLMAAGRRCEMEAAMAKSFTTEAVQRVASNALQIHGAFGVTREFPVERHFRNARMLTIPDGTTQINHLIIGKNITNISAFA</sequence>
<dbReference type="GO" id="GO:0050660">
    <property type="term" value="F:flavin adenine dinucleotide binding"/>
    <property type="evidence" value="ECO:0007669"/>
    <property type="project" value="InterPro"/>
</dbReference>
<dbReference type="Pfam" id="PF00441">
    <property type="entry name" value="Acyl-CoA_dh_1"/>
    <property type="match status" value="1"/>
</dbReference>
<dbReference type="PANTHER" id="PTHR43884">
    <property type="entry name" value="ACYL-COA DEHYDROGENASE"/>
    <property type="match status" value="1"/>
</dbReference>
<evidence type="ECO:0000259" key="8">
    <source>
        <dbReference type="Pfam" id="PF02770"/>
    </source>
</evidence>
<dbReference type="InterPro" id="IPR009075">
    <property type="entry name" value="AcylCo_DH/oxidase_C"/>
</dbReference>
<feature type="domain" description="Acyl-CoA dehydrogenase/oxidase C-terminal" evidence="7">
    <location>
        <begin position="226"/>
        <end position="374"/>
    </location>
</feature>
<protein>
    <submittedName>
        <fullName evidence="10">Acyl-CoA dehydrogenase family protein</fullName>
    </submittedName>
</protein>
<dbReference type="InterPro" id="IPR036250">
    <property type="entry name" value="AcylCo_DH-like_C"/>
</dbReference>
<dbReference type="Gene3D" id="1.20.140.10">
    <property type="entry name" value="Butyryl-CoA Dehydrogenase, subunit A, domain 3"/>
    <property type="match status" value="1"/>
</dbReference>
<comment type="cofactor">
    <cofactor evidence="1 6">
        <name>FAD</name>
        <dbReference type="ChEBI" id="CHEBI:57692"/>
    </cofactor>
</comment>
<dbReference type="InterPro" id="IPR009100">
    <property type="entry name" value="AcylCoA_DH/oxidase_NM_dom_sf"/>
</dbReference>
<feature type="domain" description="Acyl-CoA oxidase/dehydrogenase middle" evidence="8">
    <location>
        <begin position="124"/>
        <end position="214"/>
    </location>
</feature>
<dbReference type="InterPro" id="IPR046373">
    <property type="entry name" value="Acyl-CoA_Oxase/DH_mid-dom_sf"/>
</dbReference>
<evidence type="ECO:0000259" key="9">
    <source>
        <dbReference type="Pfam" id="PF02771"/>
    </source>
</evidence>
<dbReference type="GO" id="GO:0003995">
    <property type="term" value="F:acyl-CoA dehydrogenase activity"/>
    <property type="evidence" value="ECO:0007669"/>
    <property type="project" value="TreeGrafter"/>
</dbReference>
<dbReference type="Proteomes" id="UP000596427">
    <property type="component" value="Chromosome"/>
</dbReference>
<evidence type="ECO:0000256" key="4">
    <source>
        <dbReference type="ARBA" id="ARBA00022827"/>
    </source>
</evidence>
<keyword evidence="4 6" id="KW-0274">FAD</keyword>
<dbReference type="SUPFAM" id="SSF47203">
    <property type="entry name" value="Acyl-CoA dehydrogenase C-terminal domain-like"/>
    <property type="match status" value="1"/>
</dbReference>
<evidence type="ECO:0000256" key="3">
    <source>
        <dbReference type="ARBA" id="ARBA00022630"/>
    </source>
</evidence>
<dbReference type="Gene3D" id="1.10.540.10">
    <property type="entry name" value="Acyl-CoA dehydrogenase/oxidase, N-terminal domain"/>
    <property type="match status" value="1"/>
</dbReference>
<dbReference type="AlphaFoldDB" id="A0A974PSS3"/>
<organism evidence="10 11">
    <name type="scientific">Xanthobacter dioxanivorans</name>
    <dbReference type="NCBI Taxonomy" id="2528964"/>
    <lineage>
        <taxon>Bacteria</taxon>
        <taxon>Pseudomonadati</taxon>
        <taxon>Pseudomonadota</taxon>
        <taxon>Alphaproteobacteria</taxon>
        <taxon>Hyphomicrobiales</taxon>
        <taxon>Xanthobacteraceae</taxon>
        <taxon>Xanthobacter</taxon>
    </lineage>
</organism>
<dbReference type="Pfam" id="PF02770">
    <property type="entry name" value="Acyl-CoA_dh_M"/>
    <property type="match status" value="1"/>
</dbReference>
<evidence type="ECO:0000256" key="2">
    <source>
        <dbReference type="ARBA" id="ARBA00009347"/>
    </source>
</evidence>
<dbReference type="InterPro" id="IPR013786">
    <property type="entry name" value="AcylCoA_DH/ox_N"/>
</dbReference>